<evidence type="ECO:0000256" key="2">
    <source>
        <dbReference type="ARBA" id="ARBA00006434"/>
    </source>
</evidence>
<evidence type="ECO:0000256" key="7">
    <source>
        <dbReference type="RuleBase" id="RU362091"/>
    </source>
</evidence>
<feature type="transmembrane region" description="Helical" evidence="8">
    <location>
        <begin position="162"/>
        <end position="184"/>
    </location>
</feature>
<comment type="similarity">
    <text evidence="2 7">Belongs to the sodium:solute symporter (SSF) (TC 2.A.21) family.</text>
</comment>
<dbReference type="PANTHER" id="PTHR48086">
    <property type="entry name" value="SODIUM/PROLINE SYMPORTER-RELATED"/>
    <property type="match status" value="1"/>
</dbReference>
<evidence type="ECO:0000256" key="4">
    <source>
        <dbReference type="ARBA" id="ARBA00022692"/>
    </source>
</evidence>
<dbReference type="PROSITE" id="PS50283">
    <property type="entry name" value="NA_SOLUT_SYMP_3"/>
    <property type="match status" value="1"/>
</dbReference>
<evidence type="ECO:0000256" key="6">
    <source>
        <dbReference type="ARBA" id="ARBA00023136"/>
    </source>
</evidence>
<sequence>MDKSLFASMPSLTPTLGFASMIGLGLFSLALSYAVKLLLVRNTHDFIIADRRVGFGFGVASVISVWTWAMAVMMSSAMTFQWGLSGLFWFVVPNGLAVMAMIPFARVLRKNMPEGYTISEFIQYRFSKSKVATGIVTLTMIFGIVLEILINLKGTSLVVSTVFGIDWRVATVVGIVCVLTYSYFGGLWTSVMTGTLNTLMITVPAAIVVAAVFATIPGGADAVFGAVNTAGPEYLSVLRPEAAAGFGITLAFGLLAATVSDQTFWQKVWAIKSRDVGRTFLWAGALFYPIPICLGMLGLVGIAYGLTPADFGGDIAAVGPYIVSHIGLPLTLVLLYVLVILAACYSTIDGASSALSSIVAVDIVKRYFPSVSERLLFPITKISVLLGGLVATIIVLSGVDFTTLVLTTYALKTSILLPLVFAILWPRTNTLGFVGGIVASIAIGMPIYEWVGELAGTLSIVAIGGLTVVVFGILGGKDFDVTSLRRVRDEIASPVPGAE</sequence>
<feature type="transmembrane region" description="Helical" evidence="8">
    <location>
        <begin position="404"/>
        <end position="424"/>
    </location>
</feature>
<dbReference type="GO" id="GO:0015606">
    <property type="term" value="F:spermidine transmembrane transporter activity"/>
    <property type="evidence" value="ECO:0007669"/>
    <property type="project" value="TreeGrafter"/>
</dbReference>
<dbReference type="InterPro" id="IPR001734">
    <property type="entry name" value="Na/solute_symporter"/>
</dbReference>
<feature type="transmembrane region" description="Helical" evidence="8">
    <location>
        <begin position="87"/>
        <end position="108"/>
    </location>
</feature>
<accession>A0A1G4RM85</accession>
<keyword evidence="3" id="KW-0813">Transport</keyword>
<feature type="transmembrane region" description="Helical" evidence="8">
    <location>
        <begin position="454"/>
        <end position="476"/>
    </location>
</feature>
<gene>
    <name evidence="9" type="ORF">SAMN05660859_1743</name>
</gene>
<feature type="transmembrane region" description="Helical" evidence="8">
    <location>
        <begin position="242"/>
        <end position="259"/>
    </location>
</feature>
<comment type="subcellular location">
    <subcellularLocation>
        <location evidence="1">Membrane</location>
        <topology evidence="1">Multi-pass membrane protein</topology>
    </subcellularLocation>
</comment>
<feature type="transmembrane region" description="Helical" evidence="8">
    <location>
        <begin position="55"/>
        <end position="75"/>
    </location>
</feature>
<dbReference type="Gene3D" id="1.20.1730.10">
    <property type="entry name" value="Sodium/glucose cotransporter"/>
    <property type="match status" value="1"/>
</dbReference>
<evidence type="ECO:0000256" key="5">
    <source>
        <dbReference type="ARBA" id="ARBA00022989"/>
    </source>
</evidence>
<feature type="transmembrane region" description="Helical" evidence="8">
    <location>
        <begin position="129"/>
        <end position="150"/>
    </location>
</feature>
<keyword evidence="10" id="KW-1185">Reference proteome</keyword>
<evidence type="ECO:0000313" key="10">
    <source>
        <dbReference type="Proteomes" id="UP000198889"/>
    </source>
</evidence>
<feature type="transmembrane region" description="Helical" evidence="8">
    <location>
        <begin position="375"/>
        <end position="398"/>
    </location>
</feature>
<dbReference type="InterPro" id="IPR050277">
    <property type="entry name" value="Sodium:Solute_Symporter"/>
</dbReference>
<dbReference type="PANTHER" id="PTHR48086:SF10">
    <property type="entry name" value="AGR155CP"/>
    <property type="match status" value="1"/>
</dbReference>
<feature type="transmembrane region" description="Helical" evidence="8">
    <location>
        <begin position="280"/>
        <end position="306"/>
    </location>
</feature>
<dbReference type="AlphaFoldDB" id="A0A1G4RM85"/>
<dbReference type="GO" id="GO:0005886">
    <property type="term" value="C:plasma membrane"/>
    <property type="evidence" value="ECO:0007669"/>
    <property type="project" value="TreeGrafter"/>
</dbReference>
<protein>
    <submittedName>
        <fullName evidence="9">Na+/proline symporter</fullName>
    </submittedName>
</protein>
<evidence type="ECO:0000256" key="8">
    <source>
        <dbReference type="SAM" id="Phobius"/>
    </source>
</evidence>
<reference evidence="10" key="1">
    <citation type="submission" date="2016-10" db="EMBL/GenBank/DDBJ databases">
        <authorList>
            <person name="Varghese N."/>
            <person name="Submissions S."/>
        </authorList>
    </citation>
    <scope>NUCLEOTIDE SEQUENCE [LARGE SCALE GENOMIC DNA]</scope>
    <source>
        <strain evidence="10">CGMCC 1.1761</strain>
    </source>
</reference>
<evidence type="ECO:0000256" key="1">
    <source>
        <dbReference type="ARBA" id="ARBA00004141"/>
    </source>
</evidence>
<proteinExistence type="inferred from homology"/>
<dbReference type="InterPro" id="IPR038377">
    <property type="entry name" value="Na/Glc_symporter_sf"/>
</dbReference>
<keyword evidence="6 8" id="KW-0472">Membrane</keyword>
<feature type="transmembrane region" description="Helical" evidence="8">
    <location>
        <begin position="12"/>
        <end position="35"/>
    </location>
</feature>
<name>A0A1G4RM85_9HYPH</name>
<evidence type="ECO:0000313" key="9">
    <source>
        <dbReference type="EMBL" id="SCW57741.1"/>
    </source>
</evidence>
<keyword evidence="4 8" id="KW-0812">Transmembrane</keyword>
<dbReference type="STRING" id="177413.SAMN05660859_1743"/>
<feature type="transmembrane region" description="Helical" evidence="8">
    <location>
        <begin position="196"/>
        <end position="216"/>
    </location>
</feature>
<keyword evidence="5 8" id="KW-1133">Transmembrane helix</keyword>
<dbReference type="Pfam" id="PF00474">
    <property type="entry name" value="SSF"/>
    <property type="match status" value="1"/>
</dbReference>
<evidence type="ECO:0000256" key="3">
    <source>
        <dbReference type="ARBA" id="ARBA00022448"/>
    </source>
</evidence>
<organism evidence="9 10">
    <name type="scientific">Ancylobacter rudongensis</name>
    <dbReference type="NCBI Taxonomy" id="177413"/>
    <lineage>
        <taxon>Bacteria</taxon>
        <taxon>Pseudomonadati</taxon>
        <taxon>Pseudomonadota</taxon>
        <taxon>Alphaproteobacteria</taxon>
        <taxon>Hyphomicrobiales</taxon>
        <taxon>Xanthobacteraceae</taxon>
        <taxon>Ancylobacter</taxon>
    </lineage>
</organism>
<dbReference type="Proteomes" id="UP000198889">
    <property type="component" value="Unassembled WGS sequence"/>
</dbReference>
<dbReference type="EMBL" id="FMTP01000002">
    <property type="protein sequence ID" value="SCW57741.1"/>
    <property type="molecule type" value="Genomic_DNA"/>
</dbReference>
<feature type="transmembrane region" description="Helical" evidence="8">
    <location>
        <begin position="431"/>
        <end position="448"/>
    </location>
</feature>
<feature type="transmembrane region" description="Helical" evidence="8">
    <location>
        <begin position="326"/>
        <end position="348"/>
    </location>
</feature>